<proteinExistence type="predicted"/>
<dbReference type="EMBL" id="CACTIH010000224">
    <property type="protein sequence ID" value="CAA2957473.1"/>
    <property type="molecule type" value="Genomic_DNA"/>
</dbReference>
<accession>A0A8S0Q087</accession>
<protein>
    <submittedName>
        <fullName evidence="1">Uncharacterized protein</fullName>
    </submittedName>
</protein>
<sequence length="69" mass="7879">MPNSKDVAASLDETNIVVYCTLKPTSQEASKAYWMEIHRFKDEVEDPTVDIFVDKENVADSTIRVDFPQ</sequence>
<keyword evidence="2" id="KW-1185">Reference proteome</keyword>
<dbReference type="OrthoDB" id="913743at2759"/>
<organism evidence="1 2">
    <name type="scientific">Olea europaea subsp. europaea</name>
    <dbReference type="NCBI Taxonomy" id="158383"/>
    <lineage>
        <taxon>Eukaryota</taxon>
        <taxon>Viridiplantae</taxon>
        <taxon>Streptophyta</taxon>
        <taxon>Embryophyta</taxon>
        <taxon>Tracheophyta</taxon>
        <taxon>Spermatophyta</taxon>
        <taxon>Magnoliopsida</taxon>
        <taxon>eudicotyledons</taxon>
        <taxon>Gunneridae</taxon>
        <taxon>Pentapetalae</taxon>
        <taxon>asterids</taxon>
        <taxon>lamiids</taxon>
        <taxon>Lamiales</taxon>
        <taxon>Oleaceae</taxon>
        <taxon>Oleeae</taxon>
        <taxon>Olea</taxon>
    </lineage>
</organism>
<evidence type="ECO:0000313" key="1">
    <source>
        <dbReference type="EMBL" id="CAA2957473.1"/>
    </source>
</evidence>
<name>A0A8S0Q087_OLEEU</name>
<comment type="caution">
    <text evidence="1">The sequence shown here is derived from an EMBL/GenBank/DDBJ whole genome shotgun (WGS) entry which is preliminary data.</text>
</comment>
<dbReference type="Gramene" id="OE9A111046T1">
    <property type="protein sequence ID" value="OE9A111046C1"/>
    <property type="gene ID" value="OE9A111046"/>
</dbReference>
<reference evidence="1 2" key="1">
    <citation type="submission" date="2019-12" db="EMBL/GenBank/DDBJ databases">
        <authorList>
            <person name="Alioto T."/>
            <person name="Alioto T."/>
            <person name="Gomez Garrido J."/>
        </authorList>
    </citation>
    <scope>NUCLEOTIDE SEQUENCE [LARGE SCALE GENOMIC DNA]</scope>
</reference>
<dbReference type="Proteomes" id="UP000594638">
    <property type="component" value="Unassembled WGS sequence"/>
</dbReference>
<gene>
    <name evidence="1" type="ORF">OLEA9_A111046</name>
</gene>
<dbReference type="AlphaFoldDB" id="A0A8S0Q087"/>
<evidence type="ECO:0000313" key="2">
    <source>
        <dbReference type="Proteomes" id="UP000594638"/>
    </source>
</evidence>